<feature type="transmembrane region" description="Helical" evidence="7">
    <location>
        <begin position="12"/>
        <end position="33"/>
    </location>
</feature>
<feature type="transmembrane region" description="Helical" evidence="7">
    <location>
        <begin position="159"/>
        <end position="176"/>
    </location>
</feature>
<name>C4XPQ2_SOLM1</name>
<dbReference type="Pfam" id="PF16916">
    <property type="entry name" value="ZT_dimer"/>
    <property type="match status" value="1"/>
</dbReference>
<keyword evidence="5 7" id="KW-1133">Transmembrane helix</keyword>
<gene>
    <name evidence="10" type="primary">mamB</name>
    <name evidence="10" type="ordered locus">DMR_41110</name>
</gene>
<dbReference type="SUPFAM" id="SSF161111">
    <property type="entry name" value="Cation efflux protein transmembrane domain-like"/>
    <property type="match status" value="1"/>
</dbReference>
<dbReference type="GO" id="GO:0016020">
    <property type="term" value="C:membrane"/>
    <property type="evidence" value="ECO:0007669"/>
    <property type="project" value="UniProtKB-SubCell"/>
</dbReference>
<evidence type="ECO:0000256" key="2">
    <source>
        <dbReference type="ARBA" id="ARBA00008114"/>
    </source>
</evidence>
<reference evidence="10 11" key="1">
    <citation type="journal article" date="2009" name="Genome Res.">
        <title>Whole genome sequence of Desulfovibrio magneticus strain RS-1 revealed common gene clusters in magnetotactic bacteria.</title>
        <authorList>
            <person name="Nakazawa H."/>
            <person name="Arakaki A."/>
            <person name="Narita-Yamada S."/>
            <person name="Yashiro I."/>
            <person name="Jinno K."/>
            <person name="Aoki N."/>
            <person name="Tsuruyama A."/>
            <person name="Okamura Y."/>
            <person name="Tanikawa S."/>
            <person name="Fujita N."/>
            <person name="Takeyama H."/>
            <person name="Matsunaga T."/>
        </authorList>
    </citation>
    <scope>NUCLEOTIDE SEQUENCE [LARGE SCALE GENOMIC DNA]</scope>
    <source>
        <strain evidence="11">ATCC 700980 / DSM 13731 / RS-1</strain>
    </source>
</reference>
<evidence type="ECO:0000259" key="8">
    <source>
        <dbReference type="Pfam" id="PF01545"/>
    </source>
</evidence>
<dbReference type="KEGG" id="dma:DMR_41110"/>
<evidence type="ECO:0000313" key="11">
    <source>
        <dbReference type="Proteomes" id="UP000009071"/>
    </source>
</evidence>
<dbReference type="AlphaFoldDB" id="C4XPQ2"/>
<dbReference type="Gene3D" id="1.20.1510.10">
    <property type="entry name" value="Cation efflux protein transmembrane domain"/>
    <property type="match status" value="1"/>
</dbReference>
<keyword evidence="3" id="KW-0813">Transport</keyword>
<protein>
    <submittedName>
        <fullName evidence="10">Magnetosome protein MamB</fullName>
    </submittedName>
</protein>
<dbReference type="Proteomes" id="UP000009071">
    <property type="component" value="Chromosome"/>
</dbReference>
<keyword evidence="6 7" id="KW-0472">Membrane</keyword>
<evidence type="ECO:0000256" key="5">
    <source>
        <dbReference type="ARBA" id="ARBA00022989"/>
    </source>
</evidence>
<evidence type="ECO:0000256" key="1">
    <source>
        <dbReference type="ARBA" id="ARBA00004141"/>
    </source>
</evidence>
<evidence type="ECO:0000256" key="3">
    <source>
        <dbReference type="ARBA" id="ARBA00022448"/>
    </source>
</evidence>
<evidence type="ECO:0000313" key="10">
    <source>
        <dbReference type="EMBL" id="BAH77602.1"/>
    </source>
</evidence>
<comment type="subcellular location">
    <subcellularLocation>
        <location evidence="1">Membrane</location>
        <topology evidence="1">Multi-pass membrane protein</topology>
    </subcellularLocation>
</comment>
<comment type="similarity">
    <text evidence="2">Belongs to the cation diffusion facilitator (CDF) transporter (TC 2.A.4) family.</text>
</comment>
<keyword evidence="11" id="KW-1185">Reference proteome</keyword>
<keyword evidence="4 7" id="KW-0812">Transmembrane</keyword>
<dbReference type="HOGENOM" id="CLU_013430_3_3_7"/>
<dbReference type="InterPro" id="IPR050291">
    <property type="entry name" value="CDF_Transporter"/>
</dbReference>
<dbReference type="eggNOG" id="COG0053">
    <property type="taxonomic scope" value="Bacteria"/>
</dbReference>
<dbReference type="GO" id="GO:0008324">
    <property type="term" value="F:monoatomic cation transmembrane transporter activity"/>
    <property type="evidence" value="ECO:0007669"/>
    <property type="project" value="InterPro"/>
</dbReference>
<feature type="transmembrane region" description="Helical" evidence="7">
    <location>
        <begin position="81"/>
        <end position="99"/>
    </location>
</feature>
<dbReference type="PANTHER" id="PTHR43840:SF15">
    <property type="entry name" value="MITOCHONDRIAL METAL TRANSPORTER 1-RELATED"/>
    <property type="match status" value="1"/>
</dbReference>
<dbReference type="Pfam" id="PF01545">
    <property type="entry name" value="Cation_efflux"/>
    <property type="match status" value="1"/>
</dbReference>
<feature type="transmembrane region" description="Helical" evidence="7">
    <location>
        <begin position="111"/>
        <end position="128"/>
    </location>
</feature>
<dbReference type="PANTHER" id="PTHR43840">
    <property type="entry name" value="MITOCHONDRIAL METAL TRANSPORTER 1-RELATED"/>
    <property type="match status" value="1"/>
</dbReference>
<dbReference type="NCBIfam" id="TIGR01297">
    <property type="entry name" value="CDF"/>
    <property type="match status" value="1"/>
</dbReference>
<feature type="transmembrane region" description="Helical" evidence="7">
    <location>
        <begin position="182"/>
        <end position="200"/>
    </location>
</feature>
<organism evidence="10 11">
    <name type="scientific">Solidesulfovibrio magneticus (strain ATCC 700980 / DSM 13731 / RS-1)</name>
    <name type="common">Desulfovibrio magneticus</name>
    <dbReference type="NCBI Taxonomy" id="573370"/>
    <lineage>
        <taxon>Bacteria</taxon>
        <taxon>Pseudomonadati</taxon>
        <taxon>Thermodesulfobacteriota</taxon>
        <taxon>Desulfovibrionia</taxon>
        <taxon>Desulfovibrionales</taxon>
        <taxon>Desulfovibrionaceae</taxon>
        <taxon>Solidesulfovibrio</taxon>
    </lineage>
</organism>
<evidence type="ECO:0000256" key="6">
    <source>
        <dbReference type="ARBA" id="ARBA00023136"/>
    </source>
</evidence>
<dbReference type="InterPro" id="IPR027469">
    <property type="entry name" value="Cation_efflux_TMD_sf"/>
</dbReference>
<dbReference type="SMR" id="C4XPQ2"/>
<dbReference type="InterPro" id="IPR058533">
    <property type="entry name" value="Cation_efflux_TM"/>
</dbReference>
<accession>C4XPQ2</accession>
<dbReference type="STRING" id="573370.DMR_41110"/>
<dbReference type="Gene3D" id="3.30.70.1350">
    <property type="entry name" value="Cation efflux protein, cytoplasmic domain"/>
    <property type="match status" value="1"/>
</dbReference>
<dbReference type="InterPro" id="IPR002524">
    <property type="entry name" value="Cation_efflux"/>
</dbReference>
<dbReference type="InterPro" id="IPR036837">
    <property type="entry name" value="Cation_efflux_CTD_sf"/>
</dbReference>
<evidence type="ECO:0000256" key="4">
    <source>
        <dbReference type="ARBA" id="ARBA00022692"/>
    </source>
</evidence>
<feature type="domain" description="Cation efflux protein cytoplasmic" evidence="9">
    <location>
        <begin position="211"/>
        <end position="288"/>
    </location>
</feature>
<evidence type="ECO:0000259" key="9">
    <source>
        <dbReference type="Pfam" id="PF16916"/>
    </source>
</evidence>
<proteinExistence type="inferred from homology"/>
<dbReference type="FunFam" id="1.20.1510.10:FF:000006">
    <property type="entry name" value="Divalent cation efflux transporter"/>
    <property type="match status" value="1"/>
</dbReference>
<evidence type="ECO:0000256" key="7">
    <source>
        <dbReference type="SAM" id="Phobius"/>
    </source>
</evidence>
<dbReference type="RefSeq" id="WP_015862731.1">
    <property type="nucleotide sequence ID" value="NC_012796.1"/>
</dbReference>
<dbReference type="SUPFAM" id="SSF160240">
    <property type="entry name" value="Cation efflux protein cytoplasmic domain-like"/>
    <property type="match status" value="1"/>
</dbReference>
<dbReference type="EMBL" id="AP010904">
    <property type="protein sequence ID" value="BAH77602.1"/>
    <property type="molecule type" value="Genomic_DNA"/>
</dbReference>
<dbReference type="OrthoDB" id="9806522at2"/>
<sequence length="291" mass="31158">MKYKACEKCARSVGLVNVAGNVMMIALKAYLGFVGGSKGLIADAVHSVADLLATFVMMIGLQISARQPNAKYPDGFGKAEYLVAISIYLFLFVIGLYIMHDGYVTIVAGRWVHPCWFALWGAVFAIVINELMFRQSVCAGTQINSPSMVAKAWESRSDVYASVAVLIGVIGAMMGFSFMDPLAAFVVGVMILKLCIESIYESVLKLMDEAPPAEIMEAISSALEGLENVVSVRQIMGRELGPTLELKLILVVPADLSLEAGEAVKAKARAAVANALGMKTRITVVLNPAEG</sequence>
<feature type="domain" description="Cation efflux protein transmembrane" evidence="8">
    <location>
        <begin position="16"/>
        <end position="207"/>
    </location>
</feature>
<dbReference type="InterPro" id="IPR027470">
    <property type="entry name" value="Cation_efflux_CTD"/>
</dbReference>
<feature type="transmembrane region" description="Helical" evidence="7">
    <location>
        <begin position="39"/>
        <end position="61"/>
    </location>
</feature>